<sequence>MVKQSYQKEGINLKNIKQLLIFFTASILLFGPFITATEVLGAELDIFDTLDNVDQSEWETTTQNIIDYSEYNYNTGEWVLSYSIVEDGIFSEEQYQNAELAEKEWEKLNVLKNESYIPQIQQRAFFVPPLLIAAIKALGAVIGVTAVTEITTHFTQKGLASGCKKFKKYKGIKGFCKAHGY</sequence>
<protein>
    <submittedName>
        <fullName evidence="1">Uncharacterized protein</fullName>
    </submittedName>
</protein>
<dbReference type="AlphaFoldDB" id="A0A1X6WRU9"/>
<evidence type="ECO:0000313" key="1">
    <source>
        <dbReference type="EMBL" id="SLM86962.1"/>
    </source>
</evidence>
<reference evidence="2" key="1">
    <citation type="submission" date="2017-02" db="EMBL/GenBank/DDBJ databases">
        <authorList>
            <person name="Dridi B."/>
        </authorList>
    </citation>
    <scope>NUCLEOTIDE SEQUENCE [LARGE SCALE GENOMIC DNA]</scope>
    <source>
        <strain evidence="2">bH819</strain>
    </source>
</reference>
<gene>
    <name evidence="1" type="ORF">FM121_12770</name>
</gene>
<organism evidence="1 2">
    <name type="scientific">Vagococcus fluvialis bH819</name>
    <dbReference type="NCBI Taxonomy" id="1255619"/>
    <lineage>
        <taxon>Bacteria</taxon>
        <taxon>Bacillati</taxon>
        <taxon>Bacillota</taxon>
        <taxon>Bacilli</taxon>
        <taxon>Lactobacillales</taxon>
        <taxon>Enterococcaceae</taxon>
        <taxon>Vagococcus</taxon>
    </lineage>
</organism>
<dbReference type="EMBL" id="FWFD01000017">
    <property type="protein sequence ID" value="SLM86962.1"/>
    <property type="molecule type" value="Genomic_DNA"/>
</dbReference>
<proteinExistence type="predicted"/>
<name>A0A1X6WRU9_9ENTE</name>
<dbReference type="Proteomes" id="UP000195918">
    <property type="component" value="Unassembled WGS sequence"/>
</dbReference>
<evidence type="ECO:0000313" key="2">
    <source>
        <dbReference type="Proteomes" id="UP000195918"/>
    </source>
</evidence>
<keyword evidence="2" id="KW-1185">Reference proteome</keyword>
<accession>A0A1X6WRU9</accession>